<organism evidence="2 3">
    <name type="scientific">Cohaesibacter gelatinilyticus</name>
    <dbReference type="NCBI Taxonomy" id="372072"/>
    <lineage>
        <taxon>Bacteria</taxon>
        <taxon>Pseudomonadati</taxon>
        <taxon>Pseudomonadota</taxon>
        <taxon>Alphaproteobacteria</taxon>
        <taxon>Hyphomicrobiales</taxon>
        <taxon>Cohaesibacteraceae</taxon>
    </lineage>
</organism>
<name>A0A285NE09_9HYPH</name>
<gene>
    <name evidence="2" type="ORF">SAMN06265368_0703</name>
</gene>
<evidence type="ECO:0000313" key="3">
    <source>
        <dbReference type="Proteomes" id="UP000219439"/>
    </source>
</evidence>
<dbReference type="EMBL" id="OBEL01000001">
    <property type="protein sequence ID" value="SNZ07187.1"/>
    <property type="molecule type" value="Genomic_DNA"/>
</dbReference>
<reference evidence="2 3" key="1">
    <citation type="submission" date="2017-09" db="EMBL/GenBank/DDBJ databases">
        <authorList>
            <person name="Ehlers B."/>
            <person name="Leendertz F.H."/>
        </authorList>
    </citation>
    <scope>NUCLEOTIDE SEQUENCE [LARGE SCALE GENOMIC DNA]</scope>
    <source>
        <strain evidence="2 3">DSM 18289</strain>
    </source>
</reference>
<protein>
    <submittedName>
        <fullName evidence="2">Uncharacterized protein</fullName>
    </submittedName>
</protein>
<feature type="transmembrane region" description="Helical" evidence="1">
    <location>
        <begin position="316"/>
        <end position="340"/>
    </location>
</feature>
<keyword evidence="1" id="KW-1133">Transmembrane helix</keyword>
<feature type="transmembrane region" description="Helical" evidence="1">
    <location>
        <begin position="377"/>
        <end position="395"/>
    </location>
</feature>
<dbReference type="OrthoDB" id="9809859at2"/>
<dbReference type="RefSeq" id="WP_097152004.1">
    <property type="nucleotide sequence ID" value="NZ_OBEL01000001.1"/>
</dbReference>
<feature type="transmembrane region" description="Helical" evidence="1">
    <location>
        <begin position="288"/>
        <end position="309"/>
    </location>
</feature>
<feature type="transmembrane region" description="Helical" evidence="1">
    <location>
        <begin position="138"/>
        <end position="157"/>
    </location>
</feature>
<sequence>MSDTANHPVIDENKDKRVWIYRILTLAGLVCVIGYFFAPLWWVSLEAVNYPKQTFPDGVKIHFHIDSVRNGCALRQSTEVDEKEALDCVHEMDTINHFVGMFPIASGGPVEKAFSPFMIGLLVVMLLGFAAPGRKSRMVVLVLGFGTVAVWMGHVMYAKDGLMLHSKGYITGMVVSLGQGDEETDEEEELHPLVKRLREEMAEVYAKQQEAQGITAVPDAPATELDRASLITKLATVYNNDQSKLPASERVEWNASGMQAMLWHYEKSLGRWFMDPARNDPLVATMTWVAQALFVIIILAMVVLTALSWREDKPWFWLLVIIPAIVPFAFIVEYAGWLWWYGHSLSTMGAFTLKPFMPTVFGDGKVAQFTTHSYPHIGFGLMMASFVLLALAGLIRRKIRKDAAAPKVEASVSAGPTIKQA</sequence>
<feature type="transmembrane region" description="Helical" evidence="1">
    <location>
        <begin position="20"/>
        <end position="42"/>
    </location>
</feature>
<proteinExistence type="predicted"/>
<accession>A0A285NE09</accession>
<dbReference type="AlphaFoldDB" id="A0A285NE09"/>
<keyword evidence="1" id="KW-0472">Membrane</keyword>
<evidence type="ECO:0000256" key="1">
    <source>
        <dbReference type="SAM" id="Phobius"/>
    </source>
</evidence>
<dbReference type="Proteomes" id="UP000219439">
    <property type="component" value="Unassembled WGS sequence"/>
</dbReference>
<keyword evidence="3" id="KW-1185">Reference proteome</keyword>
<feature type="transmembrane region" description="Helical" evidence="1">
    <location>
        <begin position="113"/>
        <end position="131"/>
    </location>
</feature>
<evidence type="ECO:0000313" key="2">
    <source>
        <dbReference type="EMBL" id="SNZ07187.1"/>
    </source>
</evidence>
<keyword evidence="1" id="KW-0812">Transmembrane</keyword>